<comment type="caution">
    <text evidence="7">The sequence shown here is derived from an EMBL/GenBank/DDBJ whole genome shotgun (WGS) entry which is preliminary data.</text>
</comment>
<evidence type="ECO:0000256" key="6">
    <source>
        <dbReference type="SAM" id="SignalP"/>
    </source>
</evidence>
<keyword evidence="5" id="KW-0574">Periplasm</keyword>
<name>A0ABW7H805_9BURK</name>
<evidence type="ECO:0000313" key="7">
    <source>
        <dbReference type="EMBL" id="MFG6486036.1"/>
    </source>
</evidence>
<dbReference type="NCBIfam" id="TIGR00971">
    <property type="entry name" value="3a0106s03"/>
    <property type="match status" value="1"/>
</dbReference>
<dbReference type="PANTHER" id="PTHR30368:SF2">
    <property type="entry name" value="SULFATE-BINDING PROTEIN"/>
    <property type="match status" value="1"/>
</dbReference>
<dbReference type="SUPFAM" id="SSF53850">
    <property type="entry name" value="Periplasmic binding protein-like II"/>
    <property type="match status" value="1"/>
</dbReference>
<dbReference type="RefSeq" id="WP_394406907.1">
    <property type="nucleotide sequence ID" value="NZ_JBIGIC010000002.1"/>
</dbReference>
<evidence type="ECO:0000313" key="8">
    <source>
        <dbReference type="Proteomes" id="UP001606134"/>
    </source>
</evidence>
<comment type="similarity">
    <text evidence="2">Belongs to the prokaryotic sulfate-binding protein family.</text>
</comment>
<accession>A0ABW7H805</accession>
<evidence type="ECO:0000256" key="3">
    <source>
        <dbReference type="ARBA" id="ARBA00022448"/>
    </source>
</evidence>
<dbReference type="Pfam" id="PF13531">
    <property type="entry name" value="SBP_bac_11"/>
    <property type="match status" value="1"/>
</dbReference>
<sequence length="330" mass="36208">MRRLLTAFSLAIAANGAFAQTSLLNVSYDPTRELYQDFNKAFAAAWKARTGETLSIKASHGGSGKQARSVIDGLEADVVTLGLGYDVDALADAKLLSLDWQKKLPNNATPYTSTIVLLVRKGNPKHIKDWPDLVRPGVDVITPNPKTSGGARWNYLAAWGYALKSGNTPAQARDFVKKIYANTKVLDSGARGATTTFVERGIGDVLIAWENEAYLAVKELGPEKFEIVTPSISILAEPPVAVIDKVVDKRGTRKQAQAYLEYLYSPEGQEIAAQNYYRPRDAKVAAKYAKTFAPVKLFTIDDLFGDWRKVQKTHFDDGGTFDKIYTPGAK</sequence>
<dbReference type="InterPro" id="IPR005669">
    <property type="entry name" value="Thiosulph/SO4-bd"/>
</dbReference>
<evidence type="ECO:0000256" key="5">
    <source>
        <dbReference type="ARBA" id="ARBA00022764"/>
    </source>
</evidence>
<dbReference type="CDD" id="cd01005">
    <property type="entry name" value="PBP2_CysP"/>
    <property type="match status" value="1"/>
</dbReference>
<dbReference type="InterPro" id="IPR034408">
    <property type="entry name" value="Sulphate/thiosulphate_BS"/>
</dbReference>
<dbReference type="Proteomes" id="UP001606134">
    <property type="component" value="Unassembled WGS sequence"/>
</dbReference>
<evidence type="ECO:0000256" key="1">
    <source>
        <dbReference type="ARBA" id="ARBA00004418"/>
    </source>
</evidence>
<keyword evidence="8" id="KW-1185">Reference proteome</keyword>
<dbReference type="PANTHER" id="PTHR30368">
    <property type="entry name" value="SULFATE-BINDING PROTEIN"/>
    <property type="match status" value="1"/>
</dbReference>
<dbReference type="NCBIfam" id="NF008022">
    <property type="entry name" value="PRK10752.1"/>
    <property type="match status" value="1"/>
</dbReference>
<gene>
    <name evidence="7" type="ORF">ACG04R_05080</name>
</gene>
<dbReference type="PROSITE" id="PS00757">
    <property type="entry name" value="PROK_SULFATE_BIND_2"/>
    <property type="match status" value="1"/>
</dbReference>
<dbReference type="EMBL" id="JBIGIC010000002">
    <property type="protein sequence ID" value="MFG6486036.1"/>
    <property type="molecule type" value="Genomic_DNA"/>
</dbReference>
<dbReference type="Gene3D" id="3.40.190.10">
    <property type="entry name" value="Periplasmic binding protein-like II"/>
    <property type="match status" value="2"/>
</dbReference>
<feature type="chain" id="PRO_5045970110" evidence="6">
    <location>
        <begin position="20"/>
        <end position="330"/>
    </location>
</feature>
<feature type="signal peptide" evidence="6">
    <location>
        <begin position="1"/>
        <end position="19"/>
    </location>
</feature>
<evidence type="ECO:0000256" key="2">
    <source>
        <dbReference type="ARBA" id="ARBA00006099"/>
    </source>
</evidence>
<protein>
    <submittedName>
        <fullName evidence="7">Sulfate ABC transporter substrate-binding protein</fullName>
    </submittedName>
</protein>
<proteinExistence type="inferred from homology"/>
<keyword evidence="3" id="KW-0813">Transport</keyword>
<keyword evidence="4 6" id="KW-0732">Signal</keyword>
<reference evidence="7 8" key="1">
    <citation type="submission" date="2024-08" db="EMBL/GenBank/DDBJ databases">
        <authorList>
            <person name="Lu H."/>
        </authorList>
    </citation>
    <scope>NUCLEOTIDE SEQUENCE [LARGE SCALE GENOMIC DNA]</scope>
    <source>
        <strain evidence="7 8">BYS78W</strain>
    </source>
</reference>
<evidence type="ECO:0000256" key="4">
    <source>
        <dbReference type="ARBA" id="ARBA00022729"/>
    </source>
</evidence>
<organism evidence="7 8">
    <name type="scientific">Pelomonas candidula</name>
    <dbReference type="NCBI Taxonomy" id="3299025"/>
    <lineage>
        <taxon>Bacteria</taxon>
        <taxon>Pseudomonadati</taxon>
        <taxon>Pseudomonadota</taxon>
        <taxon>Betaproteobacteria</taxon>
        <taxon>Burkholderiales</taxon>
        <taxon>Sphaerotilaceae</taxon>
        <taxon>Roseateles</taxon>
    </lineage>
</organism>
<comment type="subcellular location">
    <subcellularLocation>
        <location evidence="1">Periplasm</location>
    </subcellularLocation>
</comment>
<dbReference type="NCBIfam" id="NF008106">
    <property type="entry name" value="PRK10852.1"/>
    <property type="match status" value="1"/>
</dbReference>